<dbReference type="EMBL" id="AP028055">
    <property type="protein sequence ID" value="BEG99067.1"/>
    <property type="molecule type" value="Genomic_DNA"/>
</dbReference>
<keyword evidence="3" id="KW-1185">Reference proteome</keyword>
<reference evidence="2 3" key="1">
    <citation type="submission" date="2023-04" db="EMBL/GenBank/DDBJ databases">
        <title>Draft genome sequence of acteroides sedimenti strain YN3PY1.</title>
        <authorList>
            <person name="Yoshida N."/>
        </authorList>
    </citation>
    <scope>NUCLEOTIDE SEQUENCE [LARGE SCALE GENOMIC DNA]</scope>
    <source>
        <strain evidence="2 3">YN3PY1</strain>
    </source>
</reference>
<dbReference type="Proteomes" id="UP001496674">
    <property type="component" value="Chromosome"/>
</dbReference>
<gene>
    <name evidence="2" type="ORF">BSYN_13320</name>
</gene>
<organism evidence="2 3">
    <name type="scientific">Bacteroides sedimenti</name>
    <dbReference type="NCBI Taxonomy" id="2136147"/>
    <lineage>
        <taxon>Bacteria</taxon>
        <taxon>Pseudomonadati</taxon>
        <taxon>Bacteroidota</taxon>
        <taxon>Bacteroidia</taxon>
        <taxon>Bacteroidales</taxon>
        <taxon>Bacteroidaceae</taxon>
        <taxon>Bacteroides</taxon>
    </lineage>
</organism>
<keyword evidence="1" id="KW-0812">Transmembrane</keyword>
<feature type="transmembrane region" description="Helical" evidence="1">
    <location>
        <begin position="35"/>
        <end position="54"/>
    </location>
</feature>
<evidence type="ECO:0000313" key="2">
    <source>
        <dbReference type="EMBL" id="BEG99067.1"/>
    </source>
</evidence>
<evidence type="ECO:0000256" key="1">
    <source>
        <dbReference type="SAM" id="Phobius"/>
    </source>
</evidence>
<feature type="transmembrane region" description="Helical" evidence="1">
    <location>
        <begin position="70"/>
        <end position="88"/>
    </location>
</feature>
<keyword evidence="1" id="KW-1133">Transmembrane helix</keyword>
<proteinExistence type="predicted"/>
<protein>
    <submittedName>
        <fullName evidence="2">Uncharacterized protein</fullName>
    </submittedName>
</protein>
<accession>A0ABN6Z3B9</accession>
<evidence type="ECO:0000313" key="3">
    <source>
        <dbReference type="Proteomes" id="UP001496674"/>
    </source>
</evidence>
<name>A0ABN6Z3B9_9BACE</name>
<sequence>MLLCSSLQIGLFLIKQVLLNRETHKAKIVKLTHALSLGHYLGILATPITIKYYLKPKMKMKDKKAYKESLIYSSCYVGFATIALFSMYPDSFYRTKF</sequence>
<keyword evidence="1" id="KW-0472">Membrane</keyword>